<gene>
    <name evidence="2" type="ORF">IW252_000652</name>
</gene>
<proteinExistence type="predicted"/>
<dbReference type="SUPFAM" id="SSF56112">
    <property type="entry name" value="Protein kinase-like (PK-like)"/>
    <property type="match status" value="1"/>
</dbReference>
<evidence type="ECO:0000313" key="3">
    <source>
        <dbReference type="Proteomes" id="UP000625033"/>
    </source>
</evidence>
<dbReference type="GO" id="GO:0016301">
    <property type="term" value="F:kinase activity"/>
    <property type="evidence" value="ECO:0007669"/>
    <property type="project" value="UniProtKB-KW"/>
</dbReference>
<dbReference type="AlphaFoldDB" id="A0A931GEA5"/>
<comment type="caution">
    <text evidence="2">The sequence shown here is derived from an EMBL/GenBank/DDBJ whole genome shotgun (WGS) entry which is preliminary data.</text>
</comment>
<dbReference type="InterPro" id="IPR011009">
    <property type="entry name" value="Kinase-like_dom_sf"/>
</dbReference>
<dbReference type="EMBL" id="JADOTZ010000001">
    <property type="protein sequence ID" value="MBG6083885.1"/>
    <property type="molecule type" value="Genomic_DNA"/>
</dbReference>
<organism evidence="2 3">
    <name type="scientific">Zhihengliuella flava</name>
    <dbReference type="NCBI Taxonomy" id="1285193"/>
    <lineage>
        <taxon>Bacteria</taxon>
        <taxon>Bacillati</taxon>
        <taxon>Actinomycetota</taxon>
        <taxon>Actinomycetes</taxon>
        <taxon>Micrococcales</taxon>
        <taxon>Micrococcaceae</taxon>
        <taxon>Zhihengliuella</taxon>
    </lineage>
</organism>
<name>A0A931GEA5_9MICC</name>
<dbReference type="InterPro" id="IPR002575">
    <property type="entry name" value="Aminoglycoside_PTrfase"/>
</dbReference>
<sequence length="282" mass="30318">MRPPTDSEIALAENLYPGPAWAQGSVAEGGQFHEVLVTEEAVLRMARDDVQAAQLPRRVALVDALSGRLPYAVPCSLSRIADGAVVQEFIPGAAHPPHTGDPVRLREVIAALAAVDVAPLRELLAPPFAYRGPWTESKIATTLTALGEHASDPASGAALVHDAALVLAELRQFADVPAQLVHGDLAGHNMHWIGGRVSGILDWDLAAAWDPALNVAYLAAWHGRDLVDELARDAEQARRARIWDGAMRLEGIYNASLRTDAPNWGKLMRKVAPRVHAAREAI</sequence>
<keyword evidence="3" id="KW-1185">Reference proteome</keyword>
<protein>
    <submittedName>
        <fullName evidence="2">Aminoglycoside phosphotransferase (APT) family kinase protein</fullName>
    </submittedName>
</protein>
<keyword evidence="2" id="KW-0418">Kinase</keyword>
<feature type="domain" description="Aminoglycoside phosphotransferase" evidence="1">
    <location>
        <begin position="28"/>
        <end position="243"/>
    </location>
</feature>
<reference evidence="2" key="1">
    <citation type="submission" date="2020-11" db="EMBL/GenBank/DDBJ databases">
        <title>Sequencing the genomes of 1000 actinobacteria strains.</title>
        <authorList>
            <person name="Klenk H.-P."/>
        </authorList>
    </citation>
    <scope>NUCLEOTIDE SEQUENCE</scope>
    <source>
        <strain evidence="2">DSM 26152</strain>
    </source>
</reference>
<evidence type="ECO:0000313" key="2">
    <source>
        <dbReference type="EMBL" id="MBG6083885.1"/>
    </source>
</evidence>
<dbReference type="RefSeq" id="WP_196835270.1">
    <property type="nucleotide sequence ID" value="NZ_JADOTZ010000001.1"/>
</dbReference>
<dbReference type="Pfam" id="PF01636">
    <property type="entry name" value="APH"/>
    <property type="match status" value="1"/>
</dbReference>
<dbReference type="Proteomes" id="UP000625033">
    <property type="component" value="Unassembled WGS sequence"/>
</dbReference>
<dbReference type="Gene3D" id="3.90.1200.10">
    <property type="match status" value="1"/>
</dbReference>
<evidence type="ECO:0000259" key="1">
    <source>
        <dbReference type="Pfam" id="PF01636"/>
    </source>
</evidence>
<keyword evidence="2" id="KW-0808">Transferase</keyword>
<accession>A0A931GEA5</accession>